<name>A0A1I7RKJ4_BURXY</name>
<dbReference type="Proteomes" id="UP000095284">
    <property type="component" value="Unplaced"/>
</dbReference>
<reference evidence="2" key="1">
    <citation type="submission" date="2016-11" db="UniProtKB">
        <authorList>
            <consortium name="WormBaseParasite"/>
        </authorList>
    </citation>
    <scope>IDENTIFICATION</scope>
</reference>
<accession>A0A1I7RKJ4</accession>
<organism evidence="1 2">
    <name type="scientific">Bursaphelenchus xylophilus</name>
    <name type="common">Pinewood nematode worm</name>
    <name type="synonym">Aphelenchoides xylophilus</name>
    <dbReference type="NCBI Taxonomy" id="6326"/>
    <lineage>
        <taxon>Eukaryota</taxon>
        <taxon>Metazoa</taxon>
        <taxon>Ecdysozoa</taxon>
        <taxon>Nematoda</taxon>
        <taxon>Chromadorea</taxon>
        <taxon>Rhabditida</taxon>
        <taxon>Tylenchina</taxon>
        <taxon>Tylenchomorpha</taxon>
        <taxon>Aphelenchoidea</taxon>
        <taxon>Aphelenchoididae</taxon>
        <taxon>Bursaphelenchus</taxon>
    </lineage>
</organism>
<sequence>MSQISTLEQITNLVSSDGLIGALQALGCLPKDPCCEKCGHIMVLRTRGRSMDKYEIFAIIRIPVVASLAKWNSPTISR</sequence>
<protein>
    <submittedName>
        <fullName evidence="2">Transposase</fullName>
    </submittedName>
</protein>
<dbReference type="WBParaSite" id="BXY_0122800.1">
    <property type="protein sequence ID" value="BXY_0122800.1"/>
    <property type="gene ID" value="BXY_0122800"/>
</dbReference>
<proteinExistence type="predicted"/>
<dbReference type="AlphaFoldDB" id="A0A1I7RKJ4"/>
<evidence type="ECO:0000313" key="1">
    <source>
        <dbReference type="Proteomes" id="UP000095284"/>
    </source>
</evidence>
<evidence type="ECO:0000313" key="2">
    <source>
        <dbReference type="WBParaSite" id="BXY_0122800.1"/>
    </source>
</evidence>